<gene>
    <name evidence="3" type="ORF">COCHEDRAFT_72031</name>
</gene>
<evidence type="ECO:0000256" key="1">
    <source>
        <dbReference type="ARBA" id="ARBA00022679"/>
    </source>
</evidence>
<dbReference type="InterPro" id="IPR010610">
    <property type="entry name" value="EryCIII-like_C"/>
</dbReference>
<dbReference type="PANTHER" id="PTHR21015">
    <property type="entry name" value="UDP-N-ACETYLGLUCOSAMINE--N-ACETYLMURAMYL-(PENTAPEPTIDE) PYROPHOSPHORYL-UNDECAPRENOL N-ACETYLGLUCOSAMINE TRANSFERASE 1"/>
    <property type="match status" value="1"/>
</dbReference>
<dbReference type="Pfam" id="PF06722">
    <property type="entry name" value="EryCIII-like_C"/>
    <property type="match status" value="1"/>
</dbReference>
<name>M2TIE4_COCH5</name>
<dbReference type="SUPFAM" id="SSF53756">
    <property type="entry name" value="UDP-Glycosyltransferase/glycogen phosphorylase"/>
    <property type="match status" value="1"/>
</dbReference>
<evidence type="ECO:0000313" key="3">
    <source>
        <dbReference type="EMBL" id="EMD97210.1"/>
    </source>
</evidence>
<dbReference type="eggNOG" id="KOG1192">
    <property type="taxonomic scope" value="Eukaryota"/>
</dbReference>
<evidence type="ECO:0000259" key="2">
    <source>
        <dbReference type="Pfam" id="PF06722"/>
    </source>
</evidence>
<dbReference type="EMBL" id="KB445569">
    <property type="protein sequence ID" value="EMD97210.1"/>
    <property type="molecule type" value="Genomic_DNA"/>
</dbReference>
<dbReference type="HOGENOM" id="CLU_000537_4_1_1"/>
<dbReference type="PANTHER" id="PTHR21015:SF22">
    <property type="entry name" value="GLYCOSYLTRANSFERASE"/>
    <property type="match status" value="1"/>
</dbReference>
<dbReference type="OrthoDB" id="5835829at2759"/>
<dbReference type="SMR" id="M2TIE4"/>
<dbReference type="CDD" id="cd03784">
    <property type="entry name" value="GT1_Gtf-like"/>
    <property type="match status" value="1"/>
</dbReference>
<feature type="domain" description="Erythromycin biosynthesis protein CIII-like C-terminal" evidence="2">
    <location>
        <begin position="311"/>
        <end position="438"/>
    </location>
</feature>
<keyword evidence="4" id="KW-1185">Reference proteome</keyword>
<dbReference type="Proteomes" id="UP000016936">
    <property type="component" value="Unassembled WGS sequence"/>
</dbReference>
<dbReference type="GO" id="GO:0008194">
    <property type="term" value="F:UDP-glycosyltransferase activity"/>
    <property type="evidence" value="ECO:0007669"/>
    <property type="project" value="InterPro"/>
</dbReference>
<dbReference type="GO" id="GO:0016758">
    <property type="term" value="F:hexosyltransferase activity"/>
    <property type="evidence" value="ECO:0007669"/>
    <property type="project" value="UniProtKB-ARBA"/>
</dbReference>
<dbReference type="AlphaFoldDB" id="M2TIE4"/>
<reference evidence="3 4" key="1">
    <citation type="journal article" date="2012" name="PLoS Pathog.">
        <title>Diverse lifestyles and strategies of plant pathogenesis encoded in the genomes of eighteen Dothideomycetes fungi.</title>
        <authorList>
            <person name="Ohm R.A."/>
            <person name="Feau N."/>
            <person name="Henrissat B."/>
            <person name="Schoch C.L."/>
            <person name="Horwitz B.A."/>
            <person name="Barry K.W."/>
            <person name="Condon B.J."/>
            <person name="Copeland A.C."/>
            <person name="Dhillon B."/>
            <person name="Glaser F."/>
            <person name="Hesse C.N."/>
            <person name="Kosti I."/>
            <person name="LaButti K."/>
            <person name="Lindquist E.A."/>
            <person name="Lucas S."/>
            <person name="Salamov A.A."/>
            <person name="Bradshaw R.E."/>
            <person name="Ciuffetti L."/>
            <person name="Hamelin R.C."/>
            <person name="Kema G.H.J."/>
            <person name="Lawrence C."/>
            <person name="Scott J.A."/>
            <person name="Spatafora J.W."/>
            <person name="Turgeon B.G."/>
            <person name="de Wit P.J.G.M."/>
            <person name="Zhong S."/>
            <person name="Goodwin S.B."/>
            <person name="Grigoriev I.V."/>
        </authorList>
    </citation>
    <scope>NUCLEOTIDE SEQUENCE [LARGE SCALE GENOMIC DNA]</scope>
    <source>
        <strain evidence="4">C5 / ATCC 48332 / race O</strain>
    </source>
</reference>
<protein>
    <submittedName>
        <fullName evidence="3">Glycosyltransferase family 1 protein</fullName>
    </submittedName>
</protein>
<reference evidence="4" key="2">
    <citation type="journal article" date="2013" name="PLoS Genet.">
        <title>Comparative genome structure, secondary metabolite, and effector coding capacity across Cochliobolus pathogens.</title>
        <authorList>
            <person name="Condon B.J."/>
            <person name="Leng Y."/>
            <person name="Wu D."/>
            <person name="Bushley K.E."/>
            <person name="Ohm R.A."/>
            <person name="Otillar R."/>
            <person name="Martin J."/>
            <person name="Schackwitz W."/>
            <person name="Grimwood J."/>
            <person name="MohdZainudin N."/>
            <person name="Xue C."/>
            <person name="Wang R."/>
            <person name="Manning V.A."/>
            <person name="Dhillon B."/>
            <person name="Tu Z.J."/>
            <person name="Steffenson B.J."/>
            <person name="Salamov A."/>
            <person name="Sun H."/>
            <person name="Lowry S."/>
            <person name="LaButti K."/>
            <person name="Han J."/>
            <person name="Copeland A."/>
            <person name="Lindquist E."/>
            <person name="Barry K."/>
            <person name="Schmutz J."/>
            <person name="Baker S.E."/>
            <person name="Ciuffetti L.M."/>
            <person name="Grigoriev I.V."/>
            <person name="Zhong S."/>
            <person name="Turgeon B.G."/>
        </authorList>
    </citation>
    <scope>NUCLEOTIDE SEQUENCE [LARGE SCALE GENOMIC DNA]</scope>
    <source>
        <strain evidence="4">C5 / ATCC 48332 / race O</strain>
    </source>
</reference>
<dbReference type="Gene3D" id="3.40.50.2000">
    <property type="entry name" value="Glycogen Phosphorylase B"/>
    <property type="match status" value="2"/>
</dbReference>
<evidence type="ECO:0000313" key="4">
    <source>
        <dbReference type="Proteomes" id="UP000016936"/>
    </source>
</evidence>
<dbReference type="OMA" id="NARVEWT"/>
<keyword evidence="1" id="KW-0808">Transferase</keyword>
<accession>M2TIE4</accession>
<dbReference type="InterPro" id="IPR002213">
    <property type="entry name" value="UDP_glucos_trans"/>
</dbReference>
<sequence>MSTLSATEKPALLICASPYTGHVTPLRTIAAGLVQSGYHVYFLTGAAFSNAVTATGAKFLPLPADADLDEAELGIRWPGIKSMPHDIQGQVGWNFEHIMIGAHMEAQFQGIQTAVAHVRAAEPSRRLIALTDVWFLGSLVAMSGAPGPQPDGWVGLGMVAMGLSSKDCAPWGPGELPDPSEAGRVRDAAILAHTQGAFAGAQARYEDIMRRCGAKRIADWFWDEPWLLPNLFVQLSLPSLEWHRTDAPSTIRFSGGLPKPAVKKSGHRPPWLDELISRRQAGKYIVAVSQGTIAVNFNDLVVPTMEALGGRSDVSLVVALGRAGRSLPADIHIPSNARVEGFIPFDELLPYTDVFVTNGGYGSVQHAVAQGVPLVLAGASEDKPEASARAEWAGVAVNLRTATPTRNQVKEAVDRILVDKTYANKAKQLKEEMEHADPLAVIIESIEEVANRPSLG</sequence>
<proteinExistence type="predicted"/>
<organism evidence="3 4">
    <name type="scientific">Cochliobolus heterostrophus (strain C5 / ATCC 48332 / race O)</name>
    <name type="common">Southern corn leaf blight fungus</name>
    <name type="synonym">Bipolaris maydis</name>
    <dbReference type="NCBI Taxonomy" id="701091"/>
    <lineage>
        <taxon>Eukaryota</taxon>
        <taxon>Fungi</taxon>
        <taxon>Dikarya</taxon>
        <taxon>Ascomycota</taxon>
        <taxon>Pezizomycotina</taxon>
        <taxon>Dothideomycetes</taxon>
        <taxon>Pleosporomycetidae</taxon>
        <taxon>Pleosporales</taxon>
        <taxon>Pleosporineae</taxon>
        <taxon>Pleosporaceae</taxon>
        <taxon>Bipolaris</taxon>
    </lineage>
</organism>